<keyword evidence="1" id="KW-0489">Methyltransferase</keyword>
<evidence type="ECO:0000313" key="6">
    <source>
        <dbReference type="EMBL" id="TQB70150.1"/>
    </source>
</evidence>
<organism evidence="6 7">
    <name type="scientific">Monascus purpureus</name>
    <name type="common">Red mold</name>
    <name type="synonym">Monascus anka</name>
    <dbReference type="NCBI Taxonomy" id="5098"/>
    <lineage>
        <taxon>Eukaryota</taxon>
        <taxon>Fungi</taxon>
        <taxon>Dikarya</taxon>
        <taxon>Ascomycota</taxon>
        <taxon>Pezizomycotina</taxon>
        <taxon>Eurotiomycetes</taxon>
        <taxon>Eurotiomycetidae</taxon>
        <taxon>Eurotiales</taxon>
        <taxon>Aspergillaceae</taxon>
        <taxon>Monascus</taxon>
    </lineage>
</organism>
<dbReference type="InterPro" id="IPR001077">
    <property type="entry name" value="COMT_C"/>
</dbReference>
<dbReference type="GO" id="GO:0008171">
    <property type="term" value="F:O-methyltransferase activity"/>
    <property type="evidence" value="ECO:0007669"/>
    <property type="project" value="InterPro"/>
</dbReference>
<evidence type="ECO:0000259" key="5">
    <source>
        <dbReference type="Pfam" id="PF08100"/>
    </source>
</evidence>
<dbReference type="InterPro" id="IPR029063">
    <property type="entry name" value="SAM-dependent_MTases_sf"/>
</dbReference>
<accession>A0A507QSY5</accession>
<dbReference type="Proteomes" id="UP000319663">
    <property type="component" value="Unassembled WGS sequence"/>
</dbReference>
<evidence type="ECO:0000256" key="1">
    <source>
        <dbReference type="ARBA" id="ARBA00022603"/>
    </source>
</evidence>
<dbReference type="AlphaFoldDB" id="A0A507QSY5"/>
<protein>
    <submittedName>
        <fullName evidence="6">Uncharacterized protein</fullName>
    </submittedName>
</protein>
<gene>
    <name evidence="6" type="ORF">MPDQ_000928</name>
</gene>
<dbReference type="PANTHER" id="PTHR43712">
    <property type="entry name" value="PUTATIVE (AFU_ORTHOLOGUE AFUA_4G14580)-RELATED"/>
    <property type="match status" value="1"/>
</dbReference>
<dbReference type="SUPFAM" id="SSF46785">
    <property type="entry name" value="Winged helix' DNA-binding domain"/>
    <property type="match status" value="1"/>
</dbReference>
<evidence type="ECO:0000256" key="2">
    <source>
        <dbReference type="ARBA" id="ARBA00022679"/>
    </source>
</evidence>
<dbReference type="OrthoDB" id="1535081at2759"/>
<comment type="caution">
    <text evidence="6">The sequence shown here is derived from an EMBL/GenBank/DDBJ whole genome shotgun (WGS) entry which is preliminary data.</text>
</comment>
<evidence type="ECO:0000313" key="7">
    <source>
        <dbReference type="Proteomes" id="UP000319663"/>
    </source>
</evidence>
<dbReference type="Pfam" id="PF08100">
    <property type="entry name" value="Dimerisation"/>
    <property type="match status" value="1"/>
</dbReference>
<keyword evidence="2" id="KW-0808">Transferase</keyword>
<keyword evidence="7" id="KW-1185">Reference proteome</keyword>
<proteinExistence type="predicted"/>
<dbReference type="InterPro" id="IPR012967">
    <property type="entry name" value="COMT_dimerisation"/>
</dbReference>
<dbReference type="InterPro" id="IPR016461">
    <property type="entry name" value="COMT-like"/>
</dbReference>
<dbReference type="GO" id="GO:0032259">
    <property type="term" value="P:methylation"/>
    <property type="evidence" value="ECO:0007669"/>
    <property type="project" value="UniProtKB-KW"/>
</dbReference>
<dbReference type="InterPro" id="IPR036388">
    <property type="entry name" value="WH-like_DNA-bd_sf"/>
</dbReference>
<reference evidence="6 7" key="1">
    <citation type="submission" date="2019-06" db="EMBL/GenBank/DDBJ databases">
        <title>Wine fermentation using esterase from Monascus purpureus.</title>
        <authorList>
            <person name="Geng C."/>
            <person name="Zhang Y."/>
        </authorList>
    </citation>
    <scope>NUCLEOTIDE SEQUENCE [LARGE SCALE GENOMIC DNA]</scope>
    <source>
        <strain evidence="6">HQ1</strain>
    </source>
</reference>
<dbReference type="SUPFAM" id="SSF53335">
    <property type="entry name" value="S-adenosyl-L-methionine-dependent methyltransferases"/>
    <property type="match status" value="1"/>
</dbReference>
<dbReference type="GO" id="GO:0046983">
    <property type="term" value="F:protein dimerization activity"/>
    <property type="evidence" value="ECO:0007669"/>
    <property type="project" value="InterPro"/>
</dbReference>
<sequence length="427" mass="46936">MTHANGERNGAANGPSKTAFADEDVAIRANAPQEVPALLKKIAASGEGFIAGQDEEVRAGLLDTARSLVYALETPREAMIRLCWAQSSVYAAIETGVDLGLFTVLSCDDTPKNATYLAEATGADPAMLSRILKHLAAMGVITETGPDVYRRTGFSTSLISQRYSDGYPCMTGCITAGVEALPAYLKKTNYRNPSDGSNTAFQLGFRTNLHFFDYLKENPVYASQFNNHMSAYHQGRPSWMDVGFYPVPTLIEGADHGEDDVLLVDVGGSVGHDLSEFRRKWPDAPGKLVLQDLPAVIEQAKTTDLHPSIVPMAHDFFQEQPIKGARAYYMHSVLHDWTDDKGREILSNITAAMKPGYSKLLINENVIPSTNAYWETTALDVIMMADFASTERTEKHWHALLESAGLRIVKIWTVRRGVESLIECELS</sequence>
<dbReference type="PANTHER" id="PTHR43712:SF1">
    <property type="entry name" value="HYPOTHETICAL O-METHYLTRANSFERASE (EUROFUNG)-RELATED"/>
    <property type="match status" value="1"/>
</dbReference>
<dbReference type="Gene3D" id="1.10.10.10">
    <property type="entry name" value="Winged helix-like DNA-binding domain superfamily/Winged helix DNA-binding domain"/>
    <property type="match status" value="1"/>
</dbReference>
<dbReference type="Pfam" id="PF00891">
    <property type="entry name" value="Methyltransf_2"/>
    <property type="match status" value="1"/>
</dbReference>
<evidence type="ECO:0000256" key="3">
    <source>
        <dbReference type="ARBA" id="ARBA00022691"/>
    </source>
</evidence>
<keyword evidence="3" id="KW-0949">S-adenosyl-L-methionine</keyword>
<evidence type="ECO:0000259" key="4">
    <source>
        <dbReference type="Pfam" id="PF00891"/>
    </source>
</evidence>
<dbReference type="InterPro" id="IPR036390">
    <property type="entry name" value="WH_DNA-bd_sf"/>
</dbReference>
<feature type="domain" description="O-methyltransferase dimerisation" evidence="5">
    <location>
        <begin position="91"/>
        <end position="159"/>
    </location>
</feature>
<dbReference type="Gene3D" id="3.40.50.150">
    <property type="entry name" value="Vaccinia Virus protein VP39"/>
    <property type="match status" value="1"/>
</dbReference>
<dbReference type="EMBL" id="VIFY01000120">
    <property type="protein sequence ID" value="TQB70150.1"/>
    <property type="molecule type" value="Genomic_DNA"/>
</dbReference>
<name>A0A507QSY5_MONPU</name>
<dbReference type="PROSITE" id="PS51683">
    <property type="entry name" value="SAM_OMT_II"/>
    <property type="match status" value="1"/>
</dbReference>
<dbReference type="GO" id="GO:0044550">
    <property type="term" value="P:secondary metabolite biosynthetic process"/>
    <property type="evidence" value="ECO:0007669"/>
    <property type="project" value="UniProtKB-ARBA"/>
</dbReference>
<dbReference type="STRING" id="5098.A0A507QSY5"/>
<feature type="domain" description="O-methyltransferase C-terminal" evidence="4">
    <location>
        <begin position="262"/>
        <end position="406"/>
    </location>
</feature>